<dbReference type="InterPro" id="IPR013024">
    <property type="entry name" value="GGCT-like"/>
</dbReference>
<gene>
    <name evidence="3" type="ORF">AAIA72_12610</name>
</gene>
<accession>A0AB39UUF6</accession>
<dbReference type="RefSeq" id="WP_369600670.1">
    <property type="nucleotide sequence ID" value="NZ_CP154858.1"/>
</dbReference>
<feature type="compositionally biased region" description="Polar residues" evidence="1">
    <location>
        <begin position="165"/>
        <end position="176"/>
    </location>
</feature>
<dbReference type="AlphaFoldDB" id="A0AB39UUF6"/>
<sequence>MPEIWVYGTLRQGMPADMLMRGARFRGLGWLNRVQLADLGTYPGLIEGGPGVLGELYQVTPRHLKALDQYEDCFPDRPDASLYFRRSVRVRRLADGQPVTVDAYFYALKRPAPRVEVPCYRVHCHPRDSLQYLLCYGSNMSRKRLEDRVVRCRTCVQPGCPATGWPSTRRPSTATEPSPMRSGPVAPKIVCPCALPP</sequence>
<dbReference type="KEGG" id="tcd:AAIA72_12610"/>
<feature type="region of interest" description="Disordered" evidence="1">
    <location>
        <begin position="163"/>
        <end position="185"/>
    </location>
</feature>
<dbReference type="Pfam" id="PF06094">
    <property type="entry name" value="GGACT"/>
    <property type="match status" value="1"/>
</dbReference>
<dbReference type="Gene3D" id="3.10.490.10">
    <property type="entry name" value="Gamma-glutamyl cyclotransferase-like"/>
    <property type="match status" value="1"/>
</dbReference>
<dbReference type="CDD" id="cd06661">
    <property type="entry name" value="GGCT_like"/>
    <property type="match status" value="1"/>
</dbReference>
<dbReference type="InterPro" id="IPR036568">
    <property type="entry name" value="GGCT-like_sf"/>
</dbReference>
<protein>
    <submittedName>
        <fullName evidence="3">Gamma-glutamylcyclotransferase family protein</fullName>
    </submittedName>
</protein>
<organism evidence="3">
    <name type="scientific">Thermohahella caldifontis</name>
    <dbReference type="NCBI Taxonomy" id="3142973"/>
    <lineage>
        <taxon>Bacteria</taxon>
        <taxon>Pseudomonadati</taxon>
        <taxon>Pseudomonadota</taxon>
        <taxon>Gammaproteobacteria</taxon>
        <taxon>Oceanospirillales</taxon>
        <taxon>Hahellaceae</taxon>
        <taxon>Thermohahella</taxon>
    </lineage>
</organism>
<evidence type="ECO:0000259" key="2">
    <source>
        <dbReference type="Pfam" id="PF06094"/>
    </source>
</evidence>
<evidence type="ECO:0000256" key="1">
    <source>
        <dbReference type="SAM" id="MobiDB-lite"/>
    </source>
</evidence>
<name>A0AB39UUF6_9GAMM</name>
<dbReference type="SUPFAM" id="SSF110857">
    <property type="entry name" value="Gamma-glutamyl cyclotransferase-like"/>
    <property type="match status" value="1"/>
</dbReference>
<evidence type="ECO:0000313" key="3">
    <source>
        <dbReference type="EMBL" id="XDT71644.1"/>
    </source>
</evidence>
<reference evidence="3" key="1">
    <citation type="submission" date="2024-05" db="EMBL/GenBank/DDBJ databases">
        <title>Genome sequencing of novel strain.</title>
        <authorList>
            <person name="Ganbat D."/>
            <person name="Ganbat S."/>
            <person name="Lee S.-J."/>
        </authorList>
    </citation>
    <scope>NUCLEOTIDE SEQUENCE</scope>
    <source>
        <strain evidence="3">SMD15-11</strain>
    </source>
</reference>
<proteinExistence type="predicted"/>
<dbReference type="EMBL" id="CP154858">
    <property type="protein sequence ID" value="XDT71644.1"/>
    <property type="molecule type" value="Genomic_DNA"/>
</dbReference>
<feature type="domain" description="Gamma-glutamylcyclotransferase AIG2-like" evidence="2">
    <location>
        <begin position="4"/>
        <end position="108"/>
    </location>
</feature>
<dbReference type="InterPro" id="IPR009288">
    <property type="entry name" value="AIG2-like_dom"/>
</dbReference>